<sequence>MLLVLRVLLVVGLATPLHAARRDQAVSVKLGNGTGLRGKTVRLVLDPSVQSHISSRSASSIANMSLSPWTYRESCVTSRLPMRISQAKCLTTGCLSLQGGGEDAALEAKPIQYQVLVLHRVPRQRPNNKRGRKGKKYDFRLGMEVITVGCTCVRPSVIPQR</sequence>
<dbReference type="EMBL" id="JAUPFM010000003">
    <property type="protein sequence ID" value="KAK2856544.1"/>
    <property type="molecule type" value="Genomic_DNA"/>
</dbReference>
<feature type="signal peptide" evidence="6">
    <location>
        <begin position="1"/>
        <end position="19"/>
    </location>
</feature>
<evidence type="ECO:0000256" key="2">
    <source>
        <dbReference type="ARBA" id="ARBA00007236"/>
    </source>
</evidence>
<keyword evidence="3" id="KW-0202">Cytokine</keyword>
<accession>A0AA88NCL6</accession>
<evidence type="ECO:0000256" key="6">
    <source>
        <dbReference type="SAM" id="SignalP"/>
    </source>
</evidence>
<feature type="chain" id="PRO_5041647654" evidence="6">
    <location>
        <begin position="20"/>
        <end position="161"/>
    </location>
</feature>
<dbReference type="GO" id="GO:0005125">
    <property type="term" value="F:cytokine activity"/>
    <property type="evidence" value="ECO:0007669"/>
    <property type="project" value="UniProtKB-KW"/>
</dbReference>
<dbReference type="SUPFAM" id="SSF57501">
    <property type="entry name" value="Cystine-knot cytokines"/>
    <property type="match status" value="1"/>
</dbReference>
<dbReference type="Gene3D" id="2.10.90.10">
    <property type="entry name" value="Cystine-knot cytokines"/>
    <property type="match status" value="1"/>
</dbReference>
<dbReference type="Proteomes" id="UP001187415">
    <property type="component" value="Unassembled WGS sequence"/>
</dbReference>
<name>A0AA88NCL6_CHASR</name>
<gene>
    <name evidence="7" type="ORF">Q5P01_005279</name>
</gene>
<comment type="caution">
    <text evidence="7">The sequence shown here is derived from an EMBL/GenBank/DDBJ whole genome shotgun (WGS) entry which is preliminary data.</text>
</comment>
<dbReference type="AlphaFoldDB" id="A0AA88NCL6"/>
<organism evidence="7 8">
    <name type="scientific">Channa striata</name>
    <name type="common">Snakehead murrel</name>
    <name type="synonym">Ophicephalus striatus</name>
    <dbReference type="NCBI Taxonomy" id="64152"/>
    <lineage>
        <taxon>Eukaryota</taxon>
        <taxon>Metazoa</taxon>
        <taxon>Chordata</taxon>
        <taxon>Craniata</taxon>
        <taxon>Vertebrata</taxon>
        <taxon>Euteleostomi</taxon>
        <taxon>Actinopterygii</taxon>
        <taxon>Neopterygii</taxon>
        <taxon>Teleostei</taxon>
        <taxon>Neoteleostei</taxon>
        <taxon>Acanthomorphata</taxon>
        <taxon>Anabantaria</taxon>
        <taxon>Anabantiformes</taxon>
        <taxon>Channoidei</taxon>
        <taxon>Channidae</taxon>
        <taxon>Channa</taxon>
    </lineage>
</organism>
<dbReference type="GO" id="GO:0005615">
    <property type="term" value="C:extracellular space"/>
    <property type="evidence" value="ECO:0007669"/>
    <property type="project" value="UniProtKB-KW"/>
</dbReference>
<dbReference type="InterPro" id="IPR029034">
    <property type="entry name" value="Cystine-knot_cytokine"/>
</dbReference>
<evidence type="ECO:0000256" key="4">
    <source>
        <dbReference type="ARBA" id="ARBA00022525"/>
    </source>
</evidence>
<evidence type="ECO:0000313" key="7">
    <source>
        <dbReference type="EMBL" id="KAK2856544.1"/>
    </source>
</evidence>
<protein>
    <submittedName>
        <fullName evidence="7">Uncharacterized protein</fullName>
    </submittedName>
</protein>
<reference evidence="7" key="1">
    <citation type="submission" date="2023-07" db="EMBL/GenBank/DDBJ databases">
        <title>Chromosome-level Genome Assembly of Striped Snakehead (Channa striata).</title>
        <authorList>
            <person name="Liu H."/>
        </authorList>
    </citation>
    <scope>NUCLEOTIDE SEQUENCE</scope>
    <source>
        <strain evidence="7">Gz</strain>
        <tissue evidence="7">Muscle</tissue>
    </source>
</reference>
<dbReference type="InterPro" id="IPR010345">
    <property type="entry name" value="IL-17_fam"/>
</dbReference>
<dbReference type="PRINTS" id="PR01932">
    <property type="entry name" value="INTRLEUKIN17"/>
</dbReference>
<proteinExistence type="inferred from homology"/>
<evidence type="ECO:0000256" key="3">
    <source>
        <dbReference type="ARBA" id="ARBA00022514"/>
    </source>
</evidence>
<comment type="similarity">
    <text evidence="2">Belongs to the IL-17 family.</text>
</comment>
<evidence type="ECO:0000313" key="8">
    <source>
        <dbReference type="Proteomes" id="UP001187415"/>
    </source>
</evidence>
<comment type="subcellular location">
    <subcellularLocation>
        <location evidence="1">Secreted</location>
    </subcellularLocation>
</comment>
<evidence type="ECO:0000256" key="5">
    <source>
        <dbReference type="ARBA" id="ARBA00022729"/>
    </source>
</evidence>
<keyword evidence="8" id="KW-1185">Reference proteome</keyword>
<dbReference type="GO" id="GO:0006954">
    <property type="term" value="P:inflammatory response"/>
    <property type="evidence" value="ECO:0007669"/>
    <property type="project" value="InterPro"/>
</dbReference>
<evidence type="ECO:0000256" key="1">
    <source>
        <dbReference type="ARBA" id="ARBA00004613"/>
    </source>
</evidence>
<keyword evidence="5 6" id="KW-0732">Signal</keyword>
<dbReference type="InterPro" id="IPR020440">
    <property type="entry name" value="IL-17_chr"/>
</dbReference>
<dbReference type="Pfam" id="PF06083">
    <property type="entry name" value="IL17"/>
    <property type="match status" value="1"/>
</dbReference>
<keyword evidence="4" id="KW-0964">Secreted</keyword>